<organism evidence="1 2">
    <name type="scientific">Schleiferia thermophila</name>
    <dbReference type="NCBI Taxonomy" id="884107"/>
    <lineage>
        <taxon>Bacteria</taxon>
        <taxon>Pseudomonadati</taxon>
        <taxon>Bacteroidota</taxon>
        <taxon>Flavobacteriia</taxon>
        <taxon>Flavobacteriales</taxon>
        <taxon>Schleiferiaceae</taxon>
        <taxon>Schleiferia</taxon>
    </lineage>
</organism>
<proteinExistence type="predicted"/>
<evidence type="ECO:0000313" key="1">
    <source>
        <dbReference type="EMBL" id="RCX02280.1"/>
    </source>
</evidence>
<dbReference type="EMBL" id="QPJS01000004">
    <property type="protein sequence ID" value="RCX02280.1"/>
    <property type="molecule type" value="Genomic_DNA"/>
</dbReference>
<reference evidence="1 2" key="1">
    <citation type="submission" date="2018-07" db="EMBL/GenBank/DDBJ databases">
        <title>Genomic Encyclopedia of Type Strains, Phase IV (KMG-IV): sequencing the most valuable type-strain genomes for metagenomic binning, comparative biology and taxonomic classification.</title>
        <authorList>
            <person name="Goeker M."/>
        </authorList>
    </citation>
    <scope>NUCLEOTIDE SEQUENCE [LARGE SCALE GENOMIC DNA]</scope>
    <source>
        <strain evidence="1 2">DSM 21410</strain>
    </source>
</reference>
<comment type="caution">
    <text evidence="1">The sequence shown here is derived from an EMBL/GenBank/DDBJ whole genome shotgun (WGS) entry which is preliminary data.</text>
</comment>
<evidence type="ECO:0000313" key="2">
    <source>
        <dbReference type="Proteomes" id="UP000253517"/>
    </source>
</evidence>
<keyword evidence="2" id="KW-1185">Reference proteome</keyword>
<name>A0A368ZZ32_9FLAO</name>
<protein>
    <submittedName>
        <fullName evidence="1">Uncharacterized protein</fullName>
    </submittedName>
</protein>
<dbReference type="AlphaFoldDB" id="A0A368ZZ32"/>
<sequence length="58" mass="6256">MVQELVKGWDERKRVAVVIGSRMGSDMAADAEIAGHPELSEPVVLASCGLMQWRCGGK</sequence>
<gene>
    <name evidence="1" type="ORF">DES35_10439</name>
</gene>
<dbReference type="Proteomes" id="UP000253517">
    <property type="component" value="Unassembled WGS sequence"/>
</dbReference>
<accession>A0A368ZZ32</accession>